<evidence type="ECO:0000313" key="7">
    <source>
        <dbReference type="Proteomes" id="UP000198838"/>
    </source>
</evidence>
<dbReference type="NCBIfam" id="TIGR03506">
    <property type="entry name" value="FlgEFG_subfam"/>
    <property type="match status" value="2"/>
</dbReference>
<dbReference type="InterPro" id="IPR010930">
    <property type="entry name" value="Flg_bb/hook_C_dom"/>
</dbReference>
<dbReference type="InterPro" id="IPR001444">
    <property type="entry name" value="Flag_bb_rod_N"/>
</dbReference>
<dbReference type="Pfam" id="PF22692">
    <property type="entry name" value="LlgE_F_G_D1"/>
    <property type="match status" value="1"/>
</dbReference>
<feature type="domain" description="Flagellar basal-body/hook protein C-terminal" evidence="4">
    <location>
        <begin position="224"/>
        <end position="269"/>
    </location>
</feature>
<dbReference type="Proteomes" id="UP000198838">
    <property type="component" value="Unassembled WGS sequence"/>
</dbReference>
<dbReference type="PANTHER" id="PTHR30435">
    <property type="entry name" value="FLAGELLAR PROTEIN"/>
    <property type="match status" value="1"/>
</dbReference>
<accession>A0A1I0YLD1</accession>
<feature type="domain" description="Flagellar hook protein FlgE/F/G-like D1" evidence="5">
    <location>
        <begin position="95"/>
        <end position="154"/>
    </location>
</feature>
<feature type="domain" description="Flagellar basal body rod protein N-terminal" evidence="3">
    <location>
        <begin position="7"/>
        <end position="35"/>
    </location>
</feature>
<evidence type="ECO:0000259" key="4">
    <source>
        <dbReference type="Pfam" id="PF06429"/>
    </source>
</evidence>
<gene>
    <name evidence="6" type="ORF">SAMN05216249_11035</name>
</gene>
<keyword evidence="7" id="KW-1185">Reference proteome</keyword>
<dbReference type="EMBL" id="FOJY01000010">
    <property type="protein sequence ID" value="SFB12973.1"/>
    <property type="molecule type" value="Genomic_DNA"/>
</dbReference>
<dbReference type="RefSeq" id="WP_092872452.1">
    <property type="nucleotide sequence ID" value="NZ_FOJY01000010.1"/>
</dbReference>
<protein>
    <submittedName>
        <fullName evidence="6">Flagellar basal-body rod protein FlgG</fullName>
    </submittedName>
</protein>
<dbReference type="PANTHER" id="PTHR30435:SF19">
    <property type="entry name" value="FLAGELLAR BASAL-BODY ROD PROTEIN FLGG"/>
    <property type="match status" value="1"/>
</dbReference>
<reference evidence="6 7" key="1">
    <citation type="submission" date="2016-10" db="EMBL/GenBank/DDBJ databases">
        <authorList>
            <person name="de Groot N.N."/>
        </authorList>
    </citation>
    <scope>NUCLEOTIDE SEQUENCE [LARGE SCALE GENOMIC DNA]</scope>
    <source>
        <strain evidence="6 7">DSM 5522</strain>
    </source>
</reference>
<dbReference type="Pfam" id="PF00460">
    <property type="entry name" value="Flg_bb_rod"/>
    <property type="match status" value="1"/>
</dbReference>
<dbReference type="GO" id="GO:0071978">
    <property type="term" value="P:bacterial-type flagellum-dependent swarming motility"/>
    <property type="evidence" value="ECO:0007669"/>
    <property type="project" value="TreeGrafter"/>
</dbReference>
<sequence>MMRALWSAASGMISQQTNVDTISNNIANVNTVGYKTEKAEFKSLLYQTIQSPTTTANGARKPIDAQVGLGSRTASITSYFTQGSLIDSENDTAFAIEGRGFFAIRGENGETYYTRNGNFGLAVGNQGMLLTDSDGHPVLDTQGNIISFPADMKSSALVADRDGSFYLKNNDGSITDLNIQIGLFQFSNPAGLKKLPGTIYEVTDASGEAMNEATTPGLIISSIKQGYLENSNVQVADEMVNLIVAQRAYEMNSKAIQAADDMLNTANNLRR</sequence>
<keyword evidence="6" id="KW-0969">Cilium</keyword>
<evidence type="ECO:0000256" key="2">
    <source>
        <dbReference type="RuleBase" id="RU362116"/>
    </source>
</evidence>
<comment type="similarity">
    <text evidence="1 2">Belongs to the flagella basal body rod proteins family.</text>
</comment>
<name>A0A1I0YLD1_9FIRM</name>
<comment type="subcellular location">
    <subcellularLocation>
        <location evidence="2">Bacterial flagellum basal body</location>
    </subcellularLocation>
</comment>
<dbReference type="SUPFAM" id="SSF117143">
    <property type="entry name" value="Flagellar hook protein flgE"/>
    <property type="match status" value="1"/>
</dbReference>
<dbReference type="InterPro" id="IPR037925">
    <property type="entry name" value="FlgE/F/G-like"/>
</dbReference>
<evidence type="ECO:0000259" key="3">
    <source>
        <dbReference type="Pfam" id="PF00460"/>
    </source>
</evidence>
<evidence type="ECO:0000256" key="1">
    <source>
        <dbReference type="ARBA" id="ARBA00009677"/>
    </source>
</evidence>
<dbReference type="InterPro" id="IPR020013">
    <property type="entry name" value="Flagellar_FlgE/F/G"/>
</dbReference>
<dbReference type="OrthoDB" id="9804559at2"/>
<evidence type="ECO:0000259" key="5">
    <source>
        <dbReference type="Pfam" id="PF22692"/>
    </source>
</evidence>
<dbReference type="AlphaFoldDB" id="A0A1I0YLD1"/>
<proteinExistence type="inferred from homology"/>
<dbReference type="InterPro" id="IPR053967">
    <property type="entry name" value="LlgE_F_G-like_D1"/>
</dbReference>
<keyword evidence="2" id="KW-0975">Bacterial flagellum</keyword>
<dbReference type="GO" id="GO:0009425">
    <property type="term" value="C:bacterial-type flagellum basal body"/>
    <property type="evidence" value="ECO:0007669"/>
    <property type="project" value="UniProtKB-SubCell"/>
</dbReference>
<organism evidence="6 7">
    <name type="scientific">Acetitomaculum ruminis DSM 5522</name>
    <dbReference type="NCBI Taxonomy" id="1120918"/>
    <lineage>
        <taxon>Bacteria</taxon>
        <taxon>Bacillati</taxon>
        <taxon>Bacillota</taxon>
        <taxon>Clostridia</taxon>
        <taxon>Lachnospirales</taxon>
        <taxon>Lachnospiraceae</taxon>
        <taxon>Acetitomaculum</taxon>
    </lineage>
</organism>
<keyword evidence="6" id="KW-0966">Cell projection</keyword>
<dbReference type="Pfam" id="PF06429">
    <property type="entry name" value="Flg_bbr_C"/>
    <property type="match status" value="1"/>
</dbReference>
<keyword evidence="6" id="KW-0282">Flagellum</keyword>
<dbReference type="STRING" id="1120918.SAMN05216249_11035"/>
<evidence type="ECO:0000313" key="6">
    <source>
        <dbReference type="EMBL" id="SFB12973.1"/>
    </source>
</evidence>
<dbReference type="PROSITE" id="PS00588">
    <property type="entry name" value="FLAGELLA_BB_ROD"/>
    <property type="match status" value="1"/>
</dbReference>
<dbReference type="InterPro" id="IPR019776">
    <property type="entry name" value="Flagellar_basal_body_rod_CS"/>
</dbReference>